<proteinExistence type="inferred from homology"/>
<dbReference type="GO" id="GO:0006082">
    <property type="term" value="P:organic acid metabolic process"/>
    <property type="evidence" value="ECO:0007669"/>
    <property type="project" value="TreeGrafter"/>
</dbReference>
<evidence type="ECO:0000313" key="6">
    <source>
        <dbReference type="EMBL" id="KAJ1149049.1"/>
    </source>
</evidence>
<dbReference type="GO" id="GO:0005737">
    <property type="term" value="C:cytoplasm"/>
    <property type="evidence" value="ECO:0007669"/>
    <property type="project" value="TreeGrafter"/>
</dbReference>
<dbReference type="GO" id="GO:0005506">
    <property type="term" value="F:iron ion binding"/>
    <property type="evidence" value="ECO:0007669"/>
    <property type="project" value="InterPro"/>
</dbReference>
<dbReference type="InterPro" id="IPR001128">
    <property type="entry name" value="Cyt_P450"/>
</dbReference>
<gene>
    <name evidence="6" type="ORF">NDU88_001869</name>
</gene>
<keyword evidence="5" id="KW-0812">Transmembrane</keyword>
<dbReference type="Pfam" id="PF00067">
    <property type="entry name" value="p450"/>
    <property type="match status" value="1"/>
</dbReference>
<comment type="caution">
    <text evidence="6">The sequence shown here is derived from an EMBL/GenBank/DDBJ whole genome shotgun (WGS) entry which is preliminary data.</text>
</comment>
<organism evidence="6 7">
    <name type="scientific">Pleurodeles waltl</name>
    <name type="common">Iberian ribbed newt</name>
    <dbReference type="NCBI Taxonomy" id="8319"/>
    <lineage>
        <taxon>Eukaryota</taxon>
        <taxon>Metazoa</taxon>
        <taxon>Chordata</taxon>
        <taxon>Craniata</taxon>
        <taxon>Vertebrata</taxon>
        <taxon>Euteleostomi</taxon>
        <taxon>Amphibia</taxon>
        <taxon>Batrachia</taxon>
        <taxon>Caudata</taxon>
        <taxon>Salamandroidea</taxon>
        <taxon>Salamandridae</taxon>
        <taxon>Pleurodelinae</taxon>
        <taxon>Pleurodeles</taxon>
    </lineage>
</organism>
<protein>
    <submittedName>
        <fullName evidence="6">Uncharacterized protein</fullName>
    </submittedName>
</protein>
<evidence type="ECO:0000256" key="4">
    <source>
        <dbReference type="ARBA" id="ARBA00023004"/>
    </source>
</evidence>
<feature type="transmembrane region" description="Helical" evidence="5">
    <location>
        <begin position="6"/>
        <end position="23"/>
    </location>
</feature>
<comment type="cofactor">
    <cofactor evidence="1">
        <name>heme</name>
        <dbReference type="ChEBI" id="CHEBI:30413"/>
    </cofactor>
</comment>
<dbReference type="PRINTS" id="PR00463">
    <property type="entry name" value="EP450I"/>
</dbReference>
<accession>A0AAV7R9S6</accession>
<comment type="similarity">
    <text evidence="2">Belongs to the cytochrome P450 family.</text>
</comment>
<dbReference type="EMBL" id="JANPWB010000009">
    <property type="protein sequence ID" value="KAJ1149049.1"/>
    <property type="molecule type" value="Genomic_DNA"/>
</dbReference>
<keyword evidence="5" id="KW-0472">Membrane</keyword>
<keyword evidence="5" id="KW-1133">Transmembrane helix</keyword>
<dbReference type="AlphaFoldDB" id="A0AAV7R9S6"/>
<evidence type="ECO:0000256" key="2">
    <source>
        <dbReference type="ARBA" id="ARBA00010617"/>
    </source>
</evidence>
<evidence type="ECO:0000256" key="5">
    <source>
        <dbReference type="SAM" id="Phobius"/>
    </source>
</evidence>
<dbReference type="GO" id="GO:0020037">
    <property type="term" value="F:heme binding"/>
    <property type="evidence" value="ECO:0007669"/>
    <property type="project" value="InterPro"/>
</dbReference>
<dbReference type="Gene3D" id="1.10.630.10">
    <property type="entry name" value="Cytochrome P450"/>
    <property type="match status" value="1"/>
</dbReference>
<dbReference type="PANTHER" id="PTHR24300:SF302">
    <property type="entry name" value="CYTOCHROME P450"/>
    <property type="match status" value="1"/>
</dbReference>
<name>A0AAV7R9S6_PLEWA</name>
<keyword evidence="7" id="KW-1185">Reference proteome</keyword>
<dbReference type="GO" id="GO:0016712">
    <property type="term" value="F:oxidoreductase activity, acting on paired donors, with incorporation or reduction of molecular oxygen, reduced flavin or flavoprotein as one donor, and incorporation of one atom of oxygen"/>
    <property type="evidence" value="ECO:0007669"/>
    <property type="project" value="TreeGrafter"/>
</dbReference>
<evidence type="ECO:0000313" key="7">
    <source>
        <dbReference type="Proteomes" id="UP001066276"/>
    </source>
</evidence>
<evidence type="ECO:0000256" key="1">
    <source>
        <dbReference type="ARBA" id="ARBA00001971"/>
    </source>
</evidence>
<keyword evidence="4" id="KW-0408">Iron</keyword>
<dbReference type="PANTHER" id="PTHR24300">
    <property type="entry name" value="CYTOCHROME P450 508A4-RELATED"/>
    <property type="match status" value="1"/>
</dbReference>
<dbReference type="Proteomes" id="UP001066276">
    <property type="component" value="Chromosome 5"/>
</dbReference>
<dbReference type="GO" id="GO:0006805">
    <property type="term" value="P:xenobiotic metabolic process"/>
    <property type="evidence" value="ECO:0007669"/>
    <property type="project" value="TreeGrafter"/>
</dbReference>
<reference evidence="6" key="1">
    <citation type="journal article" date="2022" name="bioRxiv">
        <title>Sequencing and chromosome-scale assembly of the giantPleurodeles waltlgenome.</title>
        <authorList>
            <person name="Brown T."/>
            <person name="Elewa A."/>
            <person name="Iarovenko S."/>
            <person name="Subramanian E."/>
            <person name="Araus A.J."/>
            <person name="Petzold A."/>
            <person name="Susuki M."/>
            <person name="Suzuki K.-i.T."/>
            <person name="Hayashi T."/>
            <person name="Toyoda A."/>
            <person name="Oliveira C."/>
            <person name="Osipova E."/>
            <person name="Leigh N.D."/>
            <person name="Simon A."/>
            <person name="Yun M.H."/>
        </authorList>
    </citation>
    <scope>NUCLEOTIDE SEQUENCE</scope>
    <source>
        <strain evidence="6">20211129_DDA</strain>
        <tissue evidence="6">Liver</tissue>
    </source>
</reference>
<sequence>MYVAEFIITLIVLLVLVVVRSLNDGWKRGVSKNFPPGPTPLPLIGNLHLLDLKRPQKTYVELSQKYGSVFSVQMGMKKIVVLSGYETVRDALVNHADEFGERANIPIFEEINKGFGMYAET</sequence>
<dbReference type="SUPFAM" id="SSF48264">
    <property type="entry name" value="Cytochrome P450"/>
    <property type="match status" value="1"/>
</dbReference>
<dbReference type="InterPro" id="IPR036396">
    <property type="entry name" value="Cyt_P450_sf"/>
</dbReference>
<evidence type="ECO:0000256" key="3">
    <source>
        <dbReference type="ARBA" id="ARBA00022723"/>
    </source>
</evidence>
<dbReference type="InterPro" id="IPR002401">
    <property type="entry name" value="Cyt_P450_E_grp-I"/>
</dbReference>
<keyword evidence="3" id="KW-0479">Metal-binding</keyword>
<dbReference type="InterPro" id="IPR050182">
    <property type="entry name" value="Cytochrome_P450_fam2"/>
</dbReference>